<evidence type="ECO:0000256" key="9">
    <source>
        <dbReference type="PIRSR" id="PIRSR602401-1"/>
    </source>
</evidence>
<evidence type="ECO:0000256" key="1">
    <source>
        <dbReference type="ARBA" id="ARBA00001971"/>
    </source>
</evidence>
<dbReference type="Gene3D" id="1.10.630.10">
    <property type="entry name" value="Cytochrome P450"/>
    <property type="match status" value="2"/>
</dbReference>
<keyword evidence="11" id="KW-1185">Reference proteome</keyword>
<dbReference type="InterPro" id="IPR036396">
    <property type="entry name" value="Cyt_P450_sf"/>
</dbReference>
<evidence type="ECO:0000256" key="3">
    <source>
        <dbReference type="ARBA" id="ARBA00010617"/>
    </source>
</evidence>
<dbReference type="InterPro" id="IPR002401">
    <property type="entry name" value="Cyt_P450_E_grp-I"/>
</dbReference>
<evidence type="ECO:0000256" key="2">
    <source>
        <dbReference type="ARBA" id="ARBA00005179"/>
    </source>
</evidence>
<accession>A0A9W8MXB4</accession>
<dbReference type="GO" id="GO:0020037">
    <property type="term" value="F:heme binding"/>
    <property type="evidence" value="ECO:0007669"/>
    <property type="project" value="InterPro"/>
</dbReference>
<dbReference type="Pfam" id="PF00067">
    <property type="entry name" value="p450"/>
    <property type="match status" value="2"/>
</dbReference>
<evidence type="ECO:0000256" key="6">
    <source>
        <dbReference type="ARBA" id="ARBA00023002"/>
    </source>
</evidence>
<feature type="binding site" description="axial binding residue" evidence="9">
    <location>
        <position position="230"/>
    </location>
    <ligand>
        <name>heme</name>
        <dbReference type="ChEBI" id="CHEBI:30413"/>
    </ligand>
    <ligandPart>
        <name>Fe</name>
        <dbReference type="ChEBI" id="CHEBI:18248"/>
    </ligandPart>
</feature>
<reference evidence="10" key="1">
    <citation type="submission" date="2022-07" db="EMBL/GenBank/DDBJ databases">
        <title>Genome Sequence of Agrocybe chaxingu.</title>
        <authorList>
            <person name="Buettner E."/>
        </authorList>
    </citation>
    <scope>NUCLEOTIDE SEQUENCE</scope>
    <source>
        <strain evidence="10">MP-N11</strain>
    </source>
</reference>
<comment type="caution">
    <text evidence="10">The sequence shown here is derived from an EMBL/GenBank/DDBJ whole genome shotgun (WGS) entry which is preliminary data.</text>
</comment>
<comment type="similarity">
    <text evidence="3">Belongs to the cytochrome P450 family.</text>
</comment>
<proteinExistence type="inferred from homology"/>
<dbReference type="InterPro" id="IPR001128">
    <property type="entry name" value="Cyt_P450"/>
</dbReference>
<dbReference type="PANTHER" id="PTHR46300:SF7">
    <property type="entry name" value="P450, PUTATIVE (EUROFUNG)-RELATED"/>
    <property type="match status" value="1"/>
</dbReference>
<dbReference type="GO" id="GO:0005506">
    <property type="term" value="F:iron ion binding"/>
    <property type="evidence" value="ECO:0007669"/>
    <property type="project" value="InterPro"/>
</dbReference>
<comment type="pathway">
    <text evidence="2">Secondary metabolite biosynthesis.</text>
</comment>
<dbReference type="Proteomes" id="UP001148786">
    <property type="component" value="Unassembled WGS sequence"/>
</dbReference>
<evidence type="ECO:0000313" key="10">
    <source>
        <dbReference type="EMBL" id="KAJ3509978.1"/>
    </source>
</evidence>
<dbReference type="GO" id="GO:0016705">
    <property type="term" value="F:oxidoreductase activity, acting on paired donors, with incorporation or reduction of molecular oxygen"/>
    <property type="evidence" value="ECO:0007669"/>
    <property type="project" value="InterPro"/>
</dbReference>
<name>A0A9W8MXB4_9AGAR</name>
<dbReference type="OrthoDB" id="3934656at2759"/>
<evidence type="ECO:0000256" key="8">
    <source>
        <dbReference type="ARBA" id="ARBA00023033"/>
    </source>
</evidence>
<keyword evidence="4 9" id="KW-0349">Heme</keyword>
<dbReference type="SUPFAM" id="SSF48264">
    <property type="entry name" value="Cytochrome P450"/>
    <property type="match status" value="1"/>
</dbReference>
<dbReference type="PANTHER" id="PTHR46300">
    <property type="entry name" value="P450, PUTATIVE (EUROFUNG)-RELATED-RELATED"/>
    <property type="match status" value="1"/>
</dbReference>
<evidence type="ECO:0000256" key="7">
    <source>
        <dbReference type="ARBA" id="ARBA00023004"/>
    </source>
</evidence>
<keyword evidence="5 9" id="KW-0479">Metal-binding</keyword>
<keyword evidence="8" id="KW-0503">Monooxygenase</keyword>
<keyword evidence="7 9" id="KW-0408">Iron</keyword>
<evidence type="ECO:0000256" key="4">
    <source>
        <dbReference type="ARBA" id="ARBA00022617"/>
    </source>
</evidence>
<keyword evidence="6" id="KW-0560">Oxidoreductase</keyword>
<gene>
    <name evidence="10" type="ORF">NLJ89_g4929</name>
</gene>
<dbReference type="PRINTS" id="PR00463">
    <property type="entry name" value="EP450I"/>
</dbReference>
<comment type="cofactor">
    <cofactor evidence="1 9">
        <name>heme</name>
        <dbReference type="ChEBI" id="CHEBI:30413"/>
    </cofactor>
</comment>
<dbReference type="InterPro" id="IPR050364">
    <property type="entry name" value="Cytochrome_P450_fung"/>
</dbReference>
<protein>
    <recommendedName>
        <fullName evidence="12">Cytochrome P450</fullName>
    </recommendedName>
</protein>
<dbReference type="EMBL" id="JANKHO010000433">
    <property type="protein sequence ID" value="KAJ3509978.1"/>
    <property type="molecule type" value="Genomic_DNA"/>
</dbReference>
<dbReference type="GO" id="GO:0004497">
    <property type="term" value="F:monooxygenase activity"/>
    <property type="evidence" value="ECO:0007669"/>
    <property type="project" value="UniProtKB-KW"/>
</dbReference>
<sequence>MYGYDVKSFEDEFIEVAEKGQHLGNCLLVPGATLLNVIPILCRLPPIAGAARLAVYVRQLTEDMQRLPMEFAKNAMAAGVAKPSLVTSFLEKKAAGPTRELEEEEQAISKIAATVYSAAADTTIAAAMSFFFAMVTHPHVQKKAQQELDATIGTGRLPEYPDRESLPYLEAIYRTTVFSNIWAMTHEEAVYPEPSEFRPERHFTADGKLNKDDRILAYGFGRRLVLSMVCVGRHVASSTLWLMMASVLATFDIVKAKDALGSEIEVNSEYTDGLISQKKPFKCLFVPRSNQAIHLIQETTRTH</sequence>
<organism evidence="10 11">
    <name type="scientific">Agrocybe chaxingu</name>
    <dbReference type="NCBI Taxonomy" id="84603"/>
    <lineage>
        <taxon>Eukaryota</taxon>
        <taxon>Fungi</taxon>
        <taxon>Dikarya</taxon>
        <taxon>Basidiomycota</taxon>
        <taxon>Agaricomycotina</taxon>
        <taxon>Agaricomycetes</taxon>
        <taxon>Agaricomycetidae</taxon>
        <taxon>Agaricales</taxon>
        <taxon>Agaricineae</taxon>
        <taxon>Strophariaceae</taxon>
        <taxon>Agrocybe</taxon>
    </lineage>
</organism>
<evidence type="ECO:0008006" key="12">
    <source>
        <dbReference type="Google" id="ProtNLM"/>
    </source>
</evidence>
<dbReference type="AlphaFoldDB" id="A0A9W8MXB4"/>
<evidence type="ECO:0000313" key="11">
    <source>
        <dbReference type="Proteomes" id="UP001148786"/>
    </source>
</evidence>
<evidence type="ECO:0000256" key="5">
    <source>
        <dbReference type="ARBA" id="ARBA00022723"/>
    </source>
</evidence>